<organism evidence="4 6">
    <name type="scientific">Rhizophagus clarus</name>
    <dbReference type="NCBI Taxonomy" id="94130"/>
    <lineage>
        <taxon>Eukaryota</taxon>
        <taxon>Fungi</taxon>
        <taxon>Fungi incertae sedis</taxon>
        <taxon>Mucoromycota</taxon>
        <taxon>Glomeromycotina</taxon>
        <taxon>Glomeromycetes</taxon>
        <taxon>Glomerales</taxon>
        <taxon>Glomeraceae</taxon>
        <taxon>Rhizophagus</taxon>
    </lineage>
</organism>
<reference evidence="4 6" key="1">
    <citation type="submission" date="2017-11" db="EMBL/GenBank/DDBJ databases">
        <title>The genome of Rhizophagus clarus HR1 reveals common genetic basis of auxotrophy among arbuscular mycorrhizal fungi.</title>
        <authorList>
            <person name="Kobayashi Y."/>
        </authorList>
    </citation>
    <scope>NUCLEOTIDE SEQUENCE [LARGE SCALE GENOMIC DNA]</scope>
    <source>
        <strain evidence="4 6">HR1</strain>
    </source>
</reference>
<reference evidence="5" key="2">
    <citation type="submission" date="2019-10" db="EMBL/GenBank/DDBJ databases">
        <title>Conservation and host-specific expression of non-tandemly repeated heterogenous ribosome RNA gene in arbuscular mycorrhizal fungi.</title>
        <authorList>
            <person name="Maeda T."/>
            <person name="Kobayashi Y."/>
            <person name="Nakagawa T."/>
            <person name="Ezawa T."/>
            <person name="Yamaguchi K."/>
            <person name="Bino T."/>
            <person name="Nishimoto Y."/>
            <person name="Shigenobu S."/>
            <person name="Kawaguchi M."/>
        </authorList>
    </citation>
    <scope>NUCLEOTIDE SEQUENCE</scope>
    <source>
        <strain evidence="5">HR1</strain>
    </source>
</reference>
<sequence>MNNKSQKIIFLLLVFLNLVISTSTQEIISHIALSDSDNELVSRDSAAGDGNSGGGGGGSGGSSGGVTNVNCTIYNNGSGGSSGNHYECTPPPPPPPPSSCNFSFDIRKDSCHIVFGSGDSIVDTISFYLVILHLLVLVYDIAI</sequence>
<dbReference type="EMBL" id="BLAL01000319">
    <property type="protein sequence ID" value="GET02994.1"/>
    <property type="molecule type" value="Genomic_DNA"/>
</dbReference>
<dbReference type="Proteomes" id="UP000615446">
    <property type="component" value="Unassembled WGS sequence"/>
</dbReference>
<evidence type="ECO:0000256" key="2">
    <source>
        <dbReference type="SAM" id="Phobius"/>
    </source>
</evidence>
<feature type="region of interest" description="Disordered" evidence="1">
    <location>
        <begin position="42"/>
        <end position="63"/>
    </location>
</feature>
<feature type="chain" id="PRO_5033340576" evidence="3">
    <location>
        <begin position="25"/>
        <end position="143"/>
    </location>
</feature>
<evidence type="ECO:0000313" key="4">
    <source>
        <dbReference type="EMBL" id="GBC08438.1"/>
    </source>
</evidence>
<evidence type="ECO:0000313" key="5">
    <source>
        <dbReference type="EMBL" id="GET02994.1"/>
    </source>
</evidence>
<evidence type="ECO:0000256" key="3">
    <source>
        <dbReference type="SAM" id="SignalP"/>
    </source>
</evidence>
<feature type="signal peptide" evidence="3">
    <location>
        <begin position="1"/>
        <end position="24"/>
    </location>
</feature>
<keyword evidence="2" id="KW-1133">Transmembrane helix</keyword>
<dbReference type="AlphaFoldDB" id="A0A2Z6RZD3"/>
<keyword evidence="2" id="KW-0812">Transmembrane</keyword>
<gene>
    <name evidence="5" type="ORF">RCL2_002934600</name>
    <name evidence="4" type="ORF">RclHR1_08100006</name>
</gene>
<keyword evidence="2" id="KW-0472">Membrane</keyword>
<evidence type="ECO:0000313" key="6">
    <source>
        <dbReference type="Proteomes" id="UP000247702"/>
    </source>
</evidence>
<accession>A0A2Z6RZD3</accession>
<feature type="compositionally biased region" description="Gly residues" evidence="1">
    <location>
        <begin position="50"/>
        <end position="63"/>
    </location>
</feature>
<evidence type="ECO:0000256" key="1">
    <source>
        <dbReference type="SAM" id="MobiDB-lite"/>
    </source>
</evidence>
<dbReference type="Proteomes" id="UP000247702">
    <property type="component" value="Unassembled WGS sequence"/>
</dbReference>
<feature type="transmembrane region" description="Helical" evidence="2">
    <location>
        <begin position="125"/>
        <end position="142"/>
    </location>
</feature>
<proteinExistence type="predicted"/>
<name>A0A2Z6RZD3_9GLOM</name>
<keyword evidence="3" id="KW-0732">Signal</keyword>
<protein>
    <submittedName>
        <fullName evidence="4">Uncharacterized protein</fullName>
    </submittedName>
</protein>
<dbReference type="EMBL" id="BEXD01004216">
    <property type="protein sequence ID" value="GBC08438.1"/>
    <property type="molecule type" value="Genomic_DNA"/>
</dbReference>
<keyword evidence="6" id="KW-1185">Reference proteome</keyword>
<comment type="caution">
    <text evidence="4">The sequence shown here is derived from an EMBL/GenBank/DDBJ whole genome shotgun (WGS) entry which is preliminary data.</text>
</comment>